<feature type="binding site" evidence="8">
    <location>
        <begin position="11"/>
        <end position="13"/>
    </location>
    <ligand>
        <name>GTP</name>
        <dbReference type="ChEBI" id="CHEBI:37565"/>
    </ligand>
</feature>
<accession>A0AAE4MCB6</accession>
<evidence type="ECO:0000256" key="6">
    <source>
        <dbReference type="ARBA" id="ARBA00023134"/>
    </source>
</evidence>
<proteinExistence type="inferred from homology"/>
<keyword evidence="1 8" id="KW-0963">Cytoplasm</keyword>
<dbReference type="InterPro" id="IPR029044">
    <property type="entry name" value="Nucleotide-diphossugar_trans"/>
</dbReference>
<dbReference type="GO" id="GO:0061603">
    <property type="term" value="F:molybdenum cofactor guanylyltransferase activity"/>
    <property type="evidence" value="ECO:0007669"/>
    <property type="project" value="UniProtKB-EC"/>
</dbReference>
<dbReference type="PANTHER" id="PTHR19136:SF81">
    <property type="entry name" value="MOLYBDENUM COFACTOR GUANYLYLTRANSFERASE"/>
    <property type="match status" value="1"/>
</dbReference>
<keyword evidence="7 8" id="KW-0501">Molybdenum cofactor biosynthesis</keyword>
<dbReference type="EMBL" id="JAWDKA010000008">
    <property type="protein sequence ID" value="MDV0442285.1"/>
    <property type="molecule type" value="Genomic_DNA"/>
</dbReference>
<evidence type="ECO:0000256" key="2">
    <source>
        <dbReference type="ARBA" id="ARBA00022679"/>
    </source>
</evidence>
<keyword evidence="2 8" id="KW-0808">Transferase</keyword>
<evidence type="ECO:0000259" key="9">
    <source>
        <dbReference type="Pfam" id="PF12804"/>
    </source>
</evidence>
<comment type="similarity">
    <text evidence="8">Belongs to the MobA family.</text>
</comment>
<keyword evidence="11" id="KW-1185">Reference proteome</keyword>
<feature type="binding site" evidence="8">
    <location>
        <position position="101"/>
    </location>
    <ligand>
        <name>Mg(2+)</name>
        <dbReference type="ChEBI" id="CHEBI:18420"/>
    </ligand>
</feature>
<name>A0AAE4MCB6_9EURY</name>
<comment type="caution">
    <text evidence="10">The sequence shown here is derived from an EMBL/GenBank/DDBJ whole genome shotgun (WGS) entry which is preliminary data.</text>
</comment>
<dbReference type="RefSeq" id="WP_338094701.1">
    <property type="nucleotide sequence ID" value="NZ_JAWDKA010000008.1"/>
</dbReference>
<dbReference type="HAMAP" id="MF_00316">
    <property type="entry name" value="MobA"/>
    <property type="match status" value="1"/>
</dbReference>
<feature type="binding site" evidence="8">
    <location>
        <position position="24"/>
    </location>
    <ligand>
        <name>GTP</name>
        <dbReference type="ChEBI" id="CHEBI:37565"/>
    </ligand>
</feature>
<dbReference type="InterPro" id="IPR013482">
    <property type="entry name" value="Molybde_CF_guanTrfase"/>
</dbReference>
<comment type="caution">
    <text evidence="8">Lacks conserved residue(s) required for the propagation of feature annotation.</text>
</comment>
<evidence type="ECO:0000256" key="3">
    <source>
        <dbReference type="ARBA" id="ARBA00022723"/>
    </source>
</evidence>
<dbReference type="GO" id="GO:0005737">
    <property type="term" value="C:cytoplasm"/>
    <property type="evidence" value="ECO:0007669"/>
    <property type="project" value="UniProtKB-SubCell"/>
</dbReference>
<dbReference type="InterPro" id="IPR025877">
    <property type="entry name" value="MobA-like_NTP_Trfase"/>
</dbReference>
<evidence type="ECO:0000313" key="10">
    <source>
        <dbReference type="EMBL" id="MDV0442285.1"/>
    </source>
</evidence>
<keyword evidence="10" id="KW-0548">Nucleotidyltransferase</keyword>
<dbReference type="Proteomes" id="UP001273136">
    <property type="component" value="Unassembled WGS sequence"/>
</dbReference>
<evidence type="ECO:0000256" key="7">
    <source>
        <dbReference type="ARBA" id="ARBA00023150"/>
    </source>
</evidence>
<dbReference type="EC" id="2.7.7.77" evidence="8"/>
<feature type="binding site" evidence="8">
    <location>
        <position position="101"/>
    </location>
    <ligand>
        <name>GTP</name>
        <dbReference type="ChEBI" id="CHEBI:37565"/>
    </ligand>
</feature>
<dbReference type="GO" id="GO:0006777">
    <property type="term" value="P:Mo-molybdopterin cofactor biosynthetic process"/>
    <property type="evidence" value="ECO:0007669"/>
    <property type="project" value="UniProtKB-KW"/>
</dbReference>
<comment type="domain">
    <text evidence="8">The N-terminal domain determines nucleotide recognition and specific binding, while the C-terminal domain determines the specific binding to the target protein.</text>
</comment>
<comment type="catalytic activity">
    <reaction evidence="8">
        <text>Mo-molybdopterin + GTP + H(+) = Mo-molybdopterin guanine dinucleotide + diphosphate</text>
        <dbReference type="Rhea" id="RHEA:34243"/>
        <dbReference type="ChEBI" id="CHEBI:15378"/>
        <dbReference type="ChEBI" id="CHEBI:33019"/>
        <dbReference type="ChEBI" id="CHEBI:37565"/>
        <dbReference type="ChEBI" id="CHEBI:71302"/>
        <dbReference type="ChEBI" id="CHEBI:71310"/>
        <dbReference type="EC" id="2.7.7.77"/>
    </reaction>
</comment>
<protein>
    <recommendedName>
        <fullName evidence="8">Probable molybdenum cofactor guanylyltransferase</fullName>
        <shortName evidence="8">MoCo guanylyltransferase</shortName>
        <ecNumber evidence="8">2.7.7.77</ecNumber>
    </recommendedName>
    <alternativeName>
        <fullName evidence="8">GTP:molybdopterin guanylyltransferase</fullName>
    </alternativeName>
    <alternativeName>
        <fullName evidence="8">Mo-MPT guanylyltransferase</fullName>
    </alternativeName>
    <alternativeName>
        <fullName evidence="8">Molybdopterin guanylyltransferase</fullName>
    </alternativeName>
    <alternativeName>
        <fullName evidence="8">Molybdopterin-guanine dinucleotide synthase</fullName>
        <shortName evidence="8">MGD synthase</shortName>
    </alternativeName>
</protein>
<organism evidence="10 11">
    <name type="scientific">Methanorbis furvi</name>
    <dbReference type="NCBI Taxonomy" id="3028299"/>
    <lineage>
        <taxon>Archaea</taxon>
        <taxon>Methanobacteriati</taxon>
        <taxon>Methanobacteriota</taxon>
        <taxon>Stenosarchaea group</taxon>
        <taxon>Methanomicrobia</taxon>
        <taxon>Methanomicrobiales</taxon>
        <taxon>Methanocorpusculaceae</taxon>
        <taxon>Methanorbis</taxon>
    </lineage>
</organism>
<keyword evidence="6 8" id="KW-0342">GTP-binding</keyword>
<sequence length="215" mass="24554">MTEVRRSAMILAGGEAKRVNGREKYFFFYKGCSFISRLVMTFTGIADEILIVAKSEEQAKQFDGLPVRCTWDKLRGLGPIGGISSGIEEVKGEFVFIAACDMPTIHRSIVTYLFDHIGEYDAIIPEWENTDIEPLHAVYRVSALRQYLAHHESLSLRDMVNSLHTLRVSSEELRRFDPNLETFQNINTLDELHALGPDAAYEEKHPERESCEKRE</sequence>
<dbReference type="SUPFAM" id="SSF53448">
    <property type="entry name" value="Nucleotide-diphospho-sugar transferases"/>
    <property type="match status" value="1"/>
</dbReference>
<comment type="function">
    <text evidence="8">Transfers a GMP moiety from GTP to Mo-molybdopterin (Mo-MPT) cofactor (Moco or molybdenum cofactor) to form Mo-molybdopterin guanine dinucleotide (Mo-MGD) cofactor.</text>
</comment>
<evidence type="ECO:0000256" key="8">
    <source>
        <dbReference type="HAMAP-Rule" id="MF_00316"/>
    </source>
</evidence>
<reference evidence="10" key="1">
    <citation type="submission" date="2023-06" db="EMBL/GenBank/DDBJ databases">
        <title>Genome sequence of Methancorpusculaceae sp. Ag1.</title>
        <authorList>
            <person name="Protasov E."/>
            <person name="Platt K."/>
            <person name="Poehlein A."/>
            <person name="Daniel R."/>
            <person name="Brune A."/>
        </authorList>
    </citation>
    <scope>NUCLEOTIDE SEQUENCE</scope>
    <source>
        <strain evidence="10">Ag1</strain>
    </source>
</reference>
<gene>
    <name evidence="10" type="primary">mobA_2</name>
    <name evidence="8" type="synonym">mobA</name>
    <name evidence="10" type="ORF">McpAg1_15190</name>
</gene>
<dbReference type="CDD" id="cd02503">
    <property type="entry name" value="MobA"/>
    <property type="match status" value="1"/>
</dbReference>
<dbReference type="Gene3D" id="3.90.550.10">
    <property type="entry name" value="Spore Coat Polysaccharide Biosynthesis Protein SpsA, Chain A"/>
    <property type="match status" value="1"/>
</dbReference>
<evidence type="ECO:0000256" key="5">
    <source>
        <dbReference type="ARBA" id="ARBA00022842"/>
    </source>
</evidence>
<comment type="cofactor">
    <cofactor evidence="8">
        <name>Mg(2+)</name>
        <dbReference type="ChEBI" id="CHEBI:18420"/>
    </cofactor>
</comment>
<feature type="domain" description="MobA-like NTP transferase" evidence="9">
    <location>
        <begin position="8"/>
        <end position="163"/>
    </location>
</feature>
<dbReference type="PANTHER" id="PTHR19136">
    <property type="entry name" value="MOLYBDENUM COFACTOR GUANYLYLTRANSFERASE"/>
    <property type="match status" value="1"/>
</dbReference>
<dbReference type="GO" id="GO:0046872">
    <property type="term" value="F:metal ion binding"/>
    <property type="evidence" value="ECO:0007669"/>
    <property type="project" value="UniProtKB-KW"/>
</dbReference>
<evidence type="ECO:0000256" key="4">
    <source>
        <dbReference type="ARBA" id="ARBA00022741"/>
    </source>
</evidence>
<dbReference type="GO" id="GO:0005525">
    <property type="term" value="F:GTP binding"/>
    <property type="evidence" value="ECO:0007669"/>
    <property type="project" value="UniProtKB-UniRule"/>
</dbReference>
<dbReference type="Pfam" id="PF12804">
    <property type="entry name" value="NTP_transf_3"/>
    <property type="match status" value="1"/>
</dbReference>
<keyword evidence="4 8" id="KW-0547">Nucleotide-binding</keyword>
<dbReference type="AlphaFoldDB" id="A0AAE4MCB6"/>
<keyword evidence="5 8" id="KW-0460">Magnesium</keyword>
<evidence type="ECO:0000313" key="11">
    <source>
        <dbReference type="Proteomes" id="UP001273136"/>
    </source>
</evidence>
<comment type="subcellular location">
    <subcellularLocation>
        <location evidence="8">Cytoplasm</location>
    </subcellularLocation>
</comment>
<evidence type="ECO:0000256" key="1">
    <source>
        <dbReference type="ARBA" id="ARBA00022490"/>
    </source>
</evidence>
<keyword evidence="3 8" id="KW-0479">Metal-binding</keyword>